<organism evidence="3 4">
    <name type="scientific">Sphingobium yanoikuyae</name>
    <name type="common">Sphingomonas yanoikuyae</name>
    <dbReference type="NCBI Taxonomy" id="13690"/>
    <lineage>
        <taxon>Bacteria</taxon>
        <taxon>Pseudomonadati</taxon>
        <taxon>Pseudomonadota</taxon>
        <taxon>Alphaproteobacteria</taxon>
        <taxon>Sphingomonadales</taxon>
        <taxon>Sphingomonadaceae</taxon>
        <taxon>Sphingobium</taxon>
    </lineage>
</organism>
<gene>
    <name evidence="3" type="ORF">CP98_01144</name>
</gene>
<sequence>MNAKTTLSAKGQVVIPKDVRDQLGLAPGQVLDVVPMGGGILLKPQHKKSGRSFDEIMGGIRARYQHQGPPVSIEEMDEAIAQMLRDRQD</sequence>
<evidence type="ECO:0000313" key="3">
    <source>
        <dbReference type="EMBL" id="KEZ20420.1"/>
    </source>
</evidence>
<dbReference type="Pfam" id="PF04014">
    <property type="entry name" value="MazE_antitoxin"/>
    <property type="match status" value="1"/>
</dbReference>
<dbReference type="InterPro" id="IPR037914">
    <property type="entry name" value="SpoVT-AbrB_sf"/>
</dbReference>
<feature type="domain" description="SpoVT-AbrB" evidence="2">
    <location>
        <begin position="2"/>
        <end position="47"/>
    </location>
</feature>
<evidence type="ECO:0000259" key="2">
    <source>
        <dbReference type="PROSITE" id="PS51740"/>
    </source>
</evidence>
<proteinExistence type="predicted"/>
<dbReference type="PATRIC" id="fig|13690.10.peg.1182"/>
<dbReference type="EMBL" id="JGVR01000004">
    <property type="protein sequence ID" value="KEZ20420.1"/>
    <property type="molecule type" value="Genomic_DNA"/>
</dbReference>
<comment type="caution">
    <text evidence="3">The sequence shown here is derived from an EMBL/GenBank/DDBJ whole genome shotgun (WGS) entry which is preliminary data.</text>
</comment>
<dbReference type="AlphaFoldDB" id="A0A084ER28"/>
<keyword evidence="1" id="KW-0238">DNA-binding</keyword>
<dbReference type="RefSeq" id="WP_037517767.1">
    <property type="nucleotide sequence ID" value="NZ_JGVR01000004.1"/>
</dbReference>
<dbReference type="NCBIfam" id="TIGR01439">
    <property type="entry name" value="lp_hng_hel_AbrB"/>
    <property type="match status" value="1"/>
</dbReference>
<dbReference type="GO" id="GO:0003677">
    <property type="term" value="F:DNA binding"/>
    <property type="evidence" value="ECO:0007669"/>
    <property type="project" value="UniProtKB-UniRule"/>
</dbReference>
<reference evidence="3 4" key="1">
    <citation type="submission" date="2014-03" db="EMBL/GenBank/DDBJ databases">
        <title>Genome sequence of Sphingobium yanoikuyae B1.</title>
        <authorList>
            <person name="Gan H.M."/>
            <person name="Gan H.Y."/>
            <person name="Savka M.A."/>
        </authorList>
    </citation>
    <scope>NUCLEOTIDE SEQUENCE [LARGE SCALE GENOMIC DNA]</scope>
    <source>
        <strain evidence="3 4">B1</strain>
    </source>
</reference>
<protein>
    <submittedName>
        <fullName evidence="3">Putative transcriptional regulator AbrB</fullName>
    </submittedName>
</protein>
<dbReference type="InterPro" id="IPR007159">
    <property type="entry name" value="SpoVT-AbrB_dom"/>
</dbReference>
<name>A0A084ER28_SPHYA</name>
<dbReference type="Gene3D" id="2.10.260.10">
    <property type="match status" value="1"/>
</dbReference>
<evidence type="ECO:0000313" key="4">
    <source>
        <dbReference type="Proteomes" id="UP000028534"/>
    </source>
</evidence>
<dbReference type="Proteomes" id="UP000028534">
    <property type="component" value="Unassembled WGS sequence"/>
</dbReference>
<dbReference type="SMART" id="SM00966">
    <property type="entry name" value="SpoVT_AbrB"/>
    <property type="match status" value="1"/>
</dbReference>
<accession>A0A084ER28</accession>
<dbReference type="SUPFAM" id="SSF89447">
    <property type="entry name" value="AbrB/MazE/MraZ-like"/>
    <property type="match status" value="1"/>
</dbReference>
<evidence type="ECO:0000256" key="1">
    <source>
        <dbReference type="PROSITE-ProRule" id="PRU01076"/>
    </source>
</evidence>
<dbReference type="PROSITE" id="PS51740">
    <property type="entry name" value="SPOVT_ABRB"/>
    <property type="match status" value="1"/>
</dbReference>
<dbReference type="eggNOG" id="ENOG5031CD8">
    <property type="taxonomic scope" value="Bacteria"/>
</dbReference>